<accession>A0A4Q2CZ48</accession>
<keyword evidence="3" id="KW-1185">Reference proteome</keyword>
<dbReference type="EMBL" id="SDEE01001629">
    <property type="protein sequence ID" value="RXW11759.1"/>
    <property type="molecule type" value="Genomic_DNA"/>
</dbReference>
<protein>
    <submittedName>
        <fullName evidence="2">Uncharacterized protein</fullName>
    </submittedName>
</protein>
<feature type="region of interest" description="Disordered" evidence="1">
    <location>
        <begin position="391"/>
        <end position="413"/>
    </location>
</feature>
<dbReference type="OrthoDB" id="2322499at2759"/>
<gene>
    <name evidence="2" type="ORF">EST38_g14096</name>
</gene>
<comment type="caution">
    <text evidence="2">The sequence shown here is derived from an EMBL/GenBank/DDBJ whole genome shotgun (WGS) entry which is preliminary data.</text>
</comment>
<evidence type="ECO:0000313" key="2">
    <source>
        <dbReference type="EMBL" id="RXW11759.1"/>
    </source>
</evidence>
<proteinExistence type="predicted"/>
<evidence type="ECO:0000256" key="1">
    <source>
        <dbReference type="SAM" id="MobiDB-lite"/>
    </source>
</evidence>
<dbReference type="Proteomes" id="UP000290288">
    <property type="component" value="Unassembled WGS sequence"/>
</dbReference>
<evidence type="ECO:0000313" key="3">
    <source>
        <dbReference type="Proteomes" id="UP000290288"/>
    </source>
</evidence>
<reference evidence="2 3" key="1">
    <citation type="submission" date="2019-01" db="EMBL/GenBank/DDBJ databases">
        <title>Draft genome sequence of Psathyrella aberdarensis IHI B618.</title>
        <authorList>
            <person name="Buettner E."/>
            <person name="Kellner H."/>
        </authorList>
    </citation>
    <scope>NUCLEOTIDE SEQUENCE [LARGE SCALE GENOMIC DNA]</scope>
    <source>
        <strain evidence="2 3">IHI B618</strain>
    </source>
</reference>
<dbReference type="AlphaFoldDB" id="A0A4Q2CZ48"/>
<sequence length="413" mass="46890">MSLPRSSVAALIQTYPFSGNAMFALVRVALTSNDEDIDDYALKSDHQRFVEKLSSFGEKSELYDKYLKEEKTNVCERMWKIDKFKEWKKDFEDAKRADIRKRRREREEAIFAKLSELEWLEIREQIIESVETEAQRLYFKTRRNLITKRTNILHPIVKDLISQNQALQGLVPQDFDFAALEPFRSLIHGTPKGEELTKEHFLEHLPRLPSILESWKDDVDAHLLTLLPQTLEIVESQTSNSTPRALSDTTPLDRATTVFACNADGCKQPILMYPGVLSHKCFVSQRSHPVPGEPCGRPKCEECAQGPDSGWNQSDNFVVSFHKKASAWAKTIITLMGEDPEVVTWADMDANESLLECVGCPDAGVGGMDWRIAIGHSVFYESESGHGKPVWRVSGGSAGEEPKLNPKRRVLPW</sequence>
<name>A0A4Q2CZ48_9AGAR</name>
<organism evidence="2 3">
    <name type="scientific">Candolleomyces aberdarensis</name>
    <dbReference type="NCBI Taxonomy" id="2316362"/>
    <lineage>
        <taxon>Eukaryota</taxon>
        <taxon>Fungi</taxon>
        <taxon>Dikarya</taxon>
        <taxon>Basidiomycota</taxon>
        <taxon>Agaricomycotina</taxon>
        <taxon>Agaricomycetes</taxon>
        <taxon>Agaricomycetidae</taxon>
        <taxon>Agaricales</taxon>
        <taxon>Agaricineae</taxon>
        <taxon>Psathyrellaceae</taxon>
        <taxon>Candolleomyces</taxon>
    </lineage>
</organism>